<dbReference type="NCBIfam" id="TIGR02532">
    <property type="entry name" value="IV_pilin_GFxxxE"/>
    <property type="match status" value="1"/>
</dbReference>
<proteinExistence type="predicted"/>
<dbReference type="HOGENOM" id="CLU_101359_2_0_6"/>
<reference evidence="2" key="1">
    <citation type="submission" date="2012-02" db="EMBL/GenBank/DDBJ databases">
        <title>The complete genome of Frateuria aurantia DSM 6220.</title>
        <authorList>
            <consortium name="US DOE Joint Genome Institute (JGI-PGF)"/>
            <person name="Lucas S."/>
            <person name="Copeland A."/>
            <person name="Lapidus A."/>
            <person name="Glavina del Rio T."/>
            <person name="Dalin E."/>
            <person name="Tice H."/>
            <person name="Bruce D."/>
            <person name="Goodwin L."/>
            <person name="Pitluck S."/>
            <person name="Peters L."/>
            <person name="Ovchinnikova G."/>
            <person name="Teshima H."/>
            <person name="Kyrpides N."/>
            <person name="Mavromatis K."/>
            <person name="Ivanova N."/>
            <person name="Brettin T."/>
            <person name="Detter J.C."/>
            <person name="Han C."/>
            <person name="Larimer F."/>
            <person name="Land M."/>
            <person name="Hauser L."/>
            <person name="Markowitz V."/>
            <person name="Cheng J.-F."/>
            <person name="Hugenholtz P."/>
            <person name="Woyke T."/>
            <person name="Wu D."/>
            <person name="Brambilla E."/>
            <person name="Klenk H.-P."/>
            <person name="Eisen J.A."/>
        </authorList>
    </citation>
    <scope>NUCLEOTIDE SEQUENCE</scope>
    <source>
        <strain evidence="2">DSM 6220</strain>
    </source>
</reference>
<dbReference type="RefSeq" id="WP_014401618.1">
    <property type="nucleotide sequence ID" value="NC_017033.1"/>
</dbReference>
<dbReference type="Proteomes" id="UP000005234">
    <property type="component" value="Chromosome"/>
</dbReference>
<dbReference type="OrthoDB" id="5801210at2"/>
<evidence type="ECO:0000313" key="3">
    <source>
        <dbReference type="Proteomes" id="UP000005234"/>
    </source>
</evidence>
<dbReference type="InterPro" id="IPR045584">
    <property type="entry name" value="Pilin-like"/>
</dbReference>
<dbReference type="AlphaFoldDB" id="H8KZV1"/>
<dbReference type="Pfam" id="PF07963">
    <property type="entry name" value="N_methyl"/>
    <property type="match status" value="1"/>
</dbReference>
<accession>H8KZV1</accession>
<keyword evidence="3" id="KW-1185">Reference proteome</keyword>
<dbReference type="InterPro" id="IPR012902">
    <property type="entry name" value="N_methyl_site"/>
</dbReference>
<evidence type="ECO:0000256" key="1">
    <source>
        <dbReference type="SAM" id="MobiDB-lite"/>
    </source>
</evidence>
<dbReference type="STRING" id="767434.Fraau_0112"/>
<dbReference type="EMBL" id="CP003350">
    <property type="protein sequence ID" value="AFC84612.1"/>
    <property type="molecule type" value="Genomic_DNA"/>
</dbReference>
<gene>
    <name evidence="2" type="ordered locus">Fraau_0112</name>
</gene>
<dbReference type="eggNOG" id="COG4795">
    <property type="taxonomic scope" value="Bacteria"/>
</dbReference>
<dbReference type="KEGG" id="fau:Fraau_0112"/>
<name>H8KZV1_FRAAD</name>
<organism evidence="2 3">
    <name type="scientific">Frateuria aurantia (strain ATCC 33424 / DSM 6220 / KCTC 2777 / LMG 1558 / NBRC 3245 / NCIMB 13370)</name>
    <name type="common">Acetobacter aurantius</name>
    <dbReference type="NCBI Taxonomy" id="767434"/>
    <lineage>
        <taxon>Bacteria</taxon>
        <taxon>Pseudomonadati</taxon>
        <taxon>Pseudomonadota</taxon>
        <taxon>Gammaproteobacteria</taxon>
        <taxon>Lysobacterales</taxon>
        <taxon>Rhodanobacteraceae</taxon>
        <taxon>Frateuria</taxon>
    </lineage>
</organism>
<dbReference type="SUPFAM" id="SSF54523">
    <property type="entry name" value="Pili subunits"/>
    <property type="match status" value="1"/>
</dbReference>
<evidence type="ECO:0000313" key="2">
    <source>
        <dbReference type="EMBL" id="AFC84612.1"/>
    </source>
</evidence>
<dbReference type="PROSITE" id="PS00409">
    <property type="entry name" value="PROKAR_NTER_METHYL"/>
    <property type="match status" value="1"/>
</dbReference>
<feature type="region of interest" description="Disordered" evidence="1">
    <location>
        <begin position="200"/>
        <end position="224"/>
    </location>
</feature>
<protein>
    <submittedName>
        <fullName evidence="2">Prepilin-type N-terminal cleavage/methylation domain-containing protein</fullName>
    </submittedName>
</protein>
<sequence>MSRPKGAGRVRAGGFTLLEVLLSMLLLAVLMSAVYAALSGSRKLVQTGLRQARRDEEIFATRQFLRRSLAQIRTVAIPDPVSRPPGWLQGGPRKLRFVAPSVAALGGRGLQVQQLQLVQMDGRSGRLELQLADLPMHGEPLHWRLPPEVLLDGISGGHFAYRDADTPEREGAWQGHWTVPGRLPRLIGLQLQFKDRQPWPPLDIAPRIDPDPLQTPDAFDGGMP</sequence>